<dbReference type="Proteomes" id="UP000823891">
    <property type="component" value="Unassembled WGS sequence"/>
</dbReference>
<feature type="transmembrane region" description="Helical" evidence="2">
    <location>
        <begin position="424"/>
        <end position="441"/>
    </location>
</feature>
<gene>
    <name evidence="3" type="ORF">H9761_00130</name>
</gene>
<organism evidence="3 4">
    <name type="scientific">Candidatus Eisenbergiella merdavium</name>
    <dbReference type="NCBI Taxonomy" id="2838551"/>
    <lineage>
        <taxon>Bacteria</taxon>
        <taxon>Bacillati</taxon>
        <taxon>Bacillota</taxon>
        <taxon>Clostridia</taxon>
        <taxon>Lachnospirales</taxon>
        <taxon>Lachnospiraceae</taxon>
        <taxon>Eisenbergiella</taxon>
    </lineage>
</organism>
<dbReference type="InterPro" id="IPR018580">
    <property type="entry name" value="Uncharacterised_YfhO"/>
</dbReference>
<feature type="transmembrane region" description="Helical" evidence="2">
    <location>
        <begin position="304"/>
        <end position="324"/>
    </location>
</feature>
<feature type="compositionally biased region" description="Low complexity" evidence="1">
    <location>
        <begin position="663"/>
        <end position="683"/>
    </location>
</feature>
<reference evidence="3" key="1">
    <citation type="journal article" date="2021" name="PeerJ">
        <title>Extensive microbial diversity within the chicken gut microbiome revealed by metagenomics and culture.</title>
        <authorList>
            <person name="Gilroy R."/>
            <person name="Ravi A."/>
            <person name="Getino M."/>
            <person name="Pursley I."/>
            <person name="Horton D.L."/>
            <person name="Alikhan N.F."/>
            <person name="Baker D."/>
            <person name="Gharbi K."/>
            <person name="Hall N."/>
            <person name="Watson M."/>
            <person name="Adriaenssens E.M."/>
            <person name="Foster-Nyarko E."/>
            <person name="Jarju S."/>
            <person name="Secka A."/>
            <person name="Antonio M."/>
            <person name="Oren A."/>
            <person name="Chaudhuri R.R."/>
            <person name="La Ragione R."/>
            <person name="Hildebrand F."/>
            <person name="Pallen M.J."/>
        </authorList>
    </citation>
    <scope>NUCLEOTIDE SEQUENCE</scope>
    <source>
        <strain evidence="3">USAMLcec2-132</strain>
    </source>
</reference>
<comment type="caution">
    <text evidence="3">The sequence shown here is derived from an EMBL/GenBank/DDBJ whole genome shotgun (WGS) entry which is preliminary data.</text>
</comment>
<keyword evidence="2" id="KW-0812">Transmembrane</keyword>
<feature type="transmembrane region" description="Helical" evidence="2">
    <location>
        <begin position="485"/>
        <end position="506"/>
    </location>
</feature>
<protein>
    <submittedName>
        <fullName evidence="3">YfhO family protein</fullName>
    </submittedName>
</protein>
<dbReference type="PANTHER" id="PTHR38454:SF1">
    <property type="entry name" value="INTEGRAL MEMBRANE PROTEIN"/>
    <property type="match status" value="1"/>
</dbReference>
<feature type="transmembrane region" description="Helical" evidence="2">
    <location>
        <begin position="20"/>
        <end position="45"/>
    </location>
</feature>
<feature type="transmembrane region" description="Helical" evidence="2">
    <location>
        <begin position="78"/>
        <end position="97"/>
    </location>
</feature>
<proteinExistence type="predicted"/>
<name>A0A9D2SPE6_9FIRM</name>
<feature type="transmembrane region" description="Helical" evidence="2">
    <location>
        <begin position="370"/>
        <end position="387"/>
    </location>
</feature>
<evidence type="ECO:0000313" key="3">
    <source>
        <dbReference type="EMBL" id="HJC22096.1"/>
    </source>
</evidence>
<evidence type="ECO:0000313" key="4">
    <source>
        <dbReference type="Proteomes" id="UP000823891"/>
    </source>
</evidence>
<accession>A0A9D2SPE6</accession>
<feature type="transmembrane region" description="Helical" evidence="2">
    <location>
        <begin position="195"/>
        <end position="224"/>
    </location>
</feature>
<dbReference type="AlphaFoldDB" id="A0A9D2SPE6"/>
<feature type="region of interest" description="Disordered" evidence="1">
    <location>
        <begin position="936"/>
        <end position="980"/>
    </location>
</feature>
<evidence type="ECO:0000256" key="1">
    <source>
        <dbReference type="SAM" id="MobiDB-lite"/>
    </source>
</evidence>
<sequence length="980" mass="107429">MKTTLSQRISLRRLPSFTRRNAACLLSFLLPLAVMCGIFIINGVYPFGDESFMHSDMYHQYVPFLSEMQSKLKSGDSLFYSWNVGIGSNFLALYGYYMASPLNWLAALVPDQYLIEFMTWLVALKIGVCGFSFCFYLTRHFKTKSLILVPFAVLYALSGYLAAYNWNVMWLDCILLFPFIALGLEALVKEGKYKLYCVSLALCILSNYYISIMVCIFLVLYFLLQLFCSRLSLRQMGAAALRFGLFSLLAGGMAAVLLIPEYAALHLTDFSEFNFPDTLTFYFSFLDMLARHCVNVSVETGLDHWPNLYCGAAVFLLVPLYAANTRISLREKAAHIGILAFMLLSFSTNMLNFIWHGMNYPDSLPCRQSFLYIFLLLTLCAKAVLNIRYCSRKALGGSFCLSLGFVLLFEKLMADEEAYHTETFLLTALFLCLYGVFLYFYHSCCAKASSPTAEWDGPAPCAAEGSGTSPVSGPPHRAETGKRSVLRLLAVLMLTSVTVEAAVNTYTTSCSVTSRSSYLNNLDSYQTLVERTRERDGDFYRFEKTSRVTKNDGTLVGYPTASLFSSTSNGHVQDFYDKMGMSDSKVFYCFDGATPLSSALLGVRYVFSRSSNEDPALYTLIDQEGDIYLYECRYSLPLGFMVNAGSGFSSSPQGAEAGRDSAGESGSEGAPGQSGASLGAASMESAAEASPLDELLGDIDDTRTDPLERALDFEGTTPLDTQNSMVRALGLERNLFTSVGAFQEEDGATTITADVSGHYYAYIADNGVDTLKMESEAGSKTFTKLKYHYICDLGWHDAGDVISLTSQDSSSLQASAYRLNFDVMDEAVSILGAQTMTVDSYSSTHINGHIDVSRAGELILSVAYEPGWTILVDGKEVQPGLFDDTFISLSLTEGTHTIEMRYLPAGLIIGIIVSLICLAVFASVVLLECRRRRSFPAPETEAATENSPVSGITLSAGDSPAAGTSPDAKGSPTGNKGGIR</sequence>
<feature type="transmembrane region" description="Helical" evidence="2">
    <location>
        <begin position="902"/>
        <end position="927"/>
    </location>
</feature>
<dbReference type="Pfam" id="PF09586">
    <property type="entry name" value="YfhO"/>
    <property type="match status" value="2"/>
</dbReference>
<dbReference type="EMBL" id="DWWS01000002">
    <property type="protein sequence ID" value="HJC22096.1"/>
    <property type="molecule type" value="Genomic_DNA"/>
</dbReference>
<reference evidence="3" key="2">
    <citation type="submission" date="2021-04" db="EMBL/GenBank/DDBJ databases">
        <authorList>
            <person name="Gilroy R."/>
        </authorList>
    </citation>
    <scope>NUCLEOTIDE SEQUENCE</scope>
    <source>
        <strain evidence="3">USAMLcec2-132</strain>
    </source>
</reference>
<feature type="transmembrane region" description="Helical" evidence="2">
    <location>
        <begin position="236"/>
        <end position="259"/>
    </location>
</feature>
<keyword evidence="2" id="KW-1133">Transmembrane helix</keyword>
<feature type="transmembrane region" description="Helical" evidence="2">
    <location>
        <begin position="336"/>
        <end position="358"/>
    </location>
</feature>
<feature type="transmembrane region" description="Helical" evidence="2">
    <location>
        <begin position="145"/>
        <end position="163"/>
    </location>
</feature>
<evidence type="ECO:0000256" key="2">
    <source>
        <dbReference type="SAM" id="Phobius"/>
    </source>
</evidence>
<feature type="compositionally biased region" description="Polar residues" evidence="1">
    <location>
        <begin position="943"/>
        <end position="953"/>
    </location>
</feature>
<feature type="transmembrane region" description="Helical" evidence="2">
    <location>
        <begin position="394"/>
        <end position="412"/>
    </location>
</feature>
<feature type="region of interest" description="Disordered" evidence="1">
    <location>
        <begin position="649"/>
        <end position="683"/>
    </location>
</feature>
<feature type="transmembrane region" description="Helical" evidence="2">
    <location>
        <begin position="169"/>
        <end position="188"/>
    </location>
</feature>
<feature type="transmembrane region" description="Helical" evidence="2">
    <location>
        <begin position="117"/>
        <end position="138"/>
    </location>
</feature>
<keyword evidence="2" id="KW-0472">Membrane</keyword>
<dbReference type="PANTHER" id="PTHR38454">
    <property type="entry name" value="INTEGRAL MEMBRANE PROTEIN-RELATED"/>
    <property type="match status" value="1"/>
</dbReference>